<evidence type="ECO:0000256" key="4">
    <source>
        <dbReference type="SAM" id="MobiDB-lite"/>
    </source>
</evidence>
<dbReference type="PANTHER" id="PTHR15992">
    <property type="entry name" value="HOLLIDAY JUNCTION RECOGNITION PROTEIN"/>
    <property type="match status" value="1"/>
</dbReference>
<evidence type="ECO:0000256" key="1">
    <source>
        <dbReference type="ARBA" id="ARBA00004123"/>
    </source>
</evidence>
<evidence type="ECO:0000259" key="5">
    <source>
        <dbReference type="Pfam" id="PF12346"/>
    </source>
</evidence>
<feature type="domain" description="Holliday junction regulator protein family C-terminal" evidence="6">
    <location>
        <begin position="378"/>
        <end position="431"/>
    </location>
</feature>
<dbReference type="Pfam" id="PF10384">
    <property type="entry name" value="Scm3"/>
    <property type="match status" value="1"/>
</dbReference>
<proteinExistence type="predicted"/>
<feature type="region of interest" description="Disordered" evidence="4">
    <location>
        <begin position="427"/>
        <end position="465"/>
    </location>
</feature>
<evidence type="ECO:0000256" key="3">
    <source>
        <dbReference type="ARBA" id="ARBA00023242"/>
    </source>
</evidence>
<dbReference type="EMBL" id="JACASF010000011">
    <property type="protein sequence ID" value="KAF6450272.1"/>
    <property type="molecule type" value="Genomic_DNA"/>
</dbReference>
<keyword evidence="2" id="KW-0238">DNA-binding</keyword>
<organism evidence="7 8">
    <name type="scientific">Molossus molossus</name>
    <name type="common">Pallas' mastiff bat</name>
    <name type="synonym">Vespertilio molossus</name>
    <dbReference type="NCBI Taxonomy" id="27622"/>
    <lineage>
        <taxon>Eukaryota</taxon>
        <taxon>Metazoa</taxon>
        <taxon>Chordata</taxon>
        <taxon>Craniata</taxon>
        <taxon>Vertebrata</taxon>
        <taxon>Euteleostomi</taxon>
        <taxon>Mammalia</taxon>
        <taxon>Eutheria</taxon>
        <taxon>Laurasiatheria</taxon>
        <taxon>Chiroptera</taxon>
        <taxon>Yangochiroptera</taxon>
        <taxon>Molossidae</taxon>
        <taxon>Molossus</taxon>
    </lineage>
</organism>
<feature type="domain" description="Holliday junction recognition protein HJURP central" evidence="5">
    <location>
        <begin position="246"/>
        <end position="352"/>
    </location>
</feature>
<dbReference type="InterPro" id="IPR018465">
    <property type="entry name" value="Scm3/HJURP"/>
</dbReference>
<feature type="region of interest" description="Disordered" evidence="4">
    <location>
        <begin position="478"/>
        <end position="508"/>
    </location>
</feature>
<dbReference type="InParanoid" id="A0A7J8FSZ3"/>
<dbReference type="InterPro" id="IPR022102">
    <property type="entry name" value="HJURP_C"/>
</dbReference>
<dbReference type="InterPro" id="IPR021052">
    <property type="entry name" value="HJURP_central_dom"/>
</dbReference>
<feature type="region of interest" description="Disordered" evidence="4">
    <location>
        <begin position="274"/>
        <end position="298"/>
    </location>
</feature>
<dbReference type="Pfam" id="PF12347">
    <property type="entry name" value="HJURP_C"/>
    <property type="match status" value="2"/>
</dbReference>
<sequence>MEREASGGDALMRQLRESRHRFQRHMQQLLEKYNQPFEDAPVVQMSTLTYKTAQGLRVWGGRLVKKKNKGQSQGFPVEAVGRKDGDALPAPCAQDLGVDSKSSDVDATLYQEDPAAGDITPAVPWSPLKDELRRKYLTQVDTLLQDKGCLEDNGYSDGNETRVIQVPSLASPRPAHGYCGRVPEDSPEPAASPHPCSSDLALVPTRDSVSLRETSGDSFSSSQSFVAGDICSVTVSDLYEGMLHSMSRLLSAKPSCVISTKTFIVRSRSSWGRRRRQSRLNRTYSRGGRPAPGGPQDRLLPCAQPTTEVRVLRECQNVVDLSGQQAGFKLEKAFLKVNKLQIWKEPKGTPQKLPSLTFVDSRAARGLDREDRLMALKWLISPVKIVSRPRMLQGEGGSPHREFRSRFDKLRQEYCLSPSKQPALTYVPSSSTSVVLHRGGPVSPGGPRGLETHRPSRPSSRSKAKSLNEAFKHLGRQAGEAGRCLSKSDSSPSLSRSPGPSEPAAGLFQGNRRGIFRMSVSLGKAISVPGVRPLGSARDRYDGIKEKFDQLHQKYCQKSLQRPKALFCPGESPGKGSVRVQNQKEDFLGELNPDSGFQRPQKLTSSPQRGIRRSLGSTTMEVHPSPWLALAAKLSPQPHSKRRRLSDPQVCGRWAESQDPSYLLGRAIPRPGEEVSSSRPDWKRKRKEEHIFQDGS</sequence>
<evidence type="ECO:0000313" key="8">
    <source>
        <dbReference type="Proteomes" id="UP000550707"/>
    </source>
</evidence>
<feature type="region of interest" description="Disordered" evidence="4">
    <location>
        <begin position="661"/>
        <end position="696"/>
    </location>
</feature>
<gene>
    <name evidence="7" type="ORF">HJG59_006322</name>
</gene>
<feature type="domain" description="Holliday junction regulator protein family C-terminal" evidence="6">
    <location>
        <begin position="524"/>
        <end position="576"/>
    </location>
</feature>
<keyword evidence="8" id="KW-1185">Reference proteome</keyword>
<dbReference type="Pfam" id="PF12346">
    <property type="entry name" value="HJURP_mid"/>
    <property type="match status" value="1"/>
</dbReference>
<dbReference type="FunCoup" id="A0A7J8FSZ3">
    <property type="interactions" value="275"/>
</dbReference>
<dbReference type="Gene3D" id="6.10.250.2320">
    <property type="match status" value="1"/>
</dbReference>
<dbReference type="GO" id="GO:0000775">
    <property type="term" value="C:chromosome, centromeric region"/>
    <property type="evidence" value="ECO:0007669"/>
    <property type="project" value="TreeGrafter"/>
</dbReference>
<evidence type="ECO:0000313" key="7">
    <source>
        <dbReference type="EMBL" id="KAF6450272.1"/>
    </source>
</evidence>
<dbReference type="Proteomes" id="UP000550707">
    <property type="component" value="Unassembled WGS sequence"/>
</dbReference>
<feature type="region of interest" description="Disordered" evidence="4">
    <location>
        <begin position="589"/>
        <end position="611"/>
    </location>
</feature>
<comment type="subcellular location">
    <subcellularLocation>
        <location evidence="1">Nucleus</location>
    </subcellularLocation>
</comment>
<dbReference type="AlphaFoldDB" id="A0A7J8FSZ3"/>
<dbReference type="GO" id="GO:0034080">
    <property type="term" value="P:CENP-A containing chromatin assembly"/>
    <property type="evidence" value="ECO:0007669"/>
    <property type="project" value="TreeGrafter"/>
</dbReference>
<comment type="caution">
    <text evidence="7">The sequence shown here is derived from an EMBL/GenBank/DDBJ whole genome shotgun (WGS) entry which is preliminary data.</text>
</comment>
<dbReference type="GO" id="GO:0003677">
    <property type="term" value="F:DNA binding"/>
    <property type="evidence" value="ECO:0007669"/>
    <property type="project" value="UniProtKB-KW"/>
</dbReference>
<feature type="compositionally biased region" description="Low complexity" evidence="4">
    <location>
        <begin position="487"/>
        <end position="503"/>
    </location>
</feature>
<accession>A0A7J8FSZ3</accession>
<protein>
    <submittedName>
        <fullName evidence="7">Holliday junction recognition protein</fullName>
    </submittedName>
</protein>
<name>A0A7J8FSZ3_MOLMO</name>
<dbReference type="PANTHER" id="PTHR15992:SF5">
    <property type="entry name" value="HOLLIDAY JUNCTION RECOGNITION PROTEIN"/>
    <property type="match status" value="1"/>
</dbReference>
<keyword evidence="3" id="KW-0539">Nucleus</keyword>
<dbReference type="GO" id="GO:0005634">
    <property type="term" value="C:nucleus"/>
    <property type="evidence" value="ECO:0007669"/>
    <property type="project" value="UniProtKB-SubCell"/>
</dbReference>
<reference evidence="7 8" key="1">
    <citation type="journal article" date="2020" name="Nature">
        <title>Six reference-quality genomes reveal evolution of bat adaptations.</title>
        <authorList>
            <person name="Jebb D."/>
            <person name="Huang Z."/>
            <person name="Pippel M."/>
            <person name="Hughes G.M."/>
            <person name="Lavrichenko K."/>
            <person name="Devanna P."/>
            <person name="Winkler S."/>
            <person name="Jermiin L.S."/>
            <person name="Skirmuntt E.C."/>
            <person name="Katzourakis A."/>
            <person name="Burkitt-Gray L."/>
            <person name="Ray D.A."/>
            <person name="Sullivan K.A.M."/>
            <person name="Roscito J.G."/>
            <person name="Kirilenko B.M."/>
            <person name="Davalos L.M."/>
            <person name="Corthals A.P."/>
            <person name="Power M.L."/>
            <person name="Jones G."/>
            <person name="Ransome R.D."/>
            <person name="Dechmann D.K.N."/>
            <person name="Locatelli A.G."/>
            <person name="Puechmaille S.J."/>
            <person name="Fedrigo O."/>
            <person name="Jarvis E.D."/>
            <person name="Hiller M."/>
            <person name="Vernes S.C."/>
            <person name="Myers E.W."/>
            <person name="Teeling E.C."/>
        </authorList>
    </citation>
    <scope>NUCLEOTIDE SEQUENCE [LARGE SCALE GENOMIC DNA]</scope>
    <source>
        <strain evidence="7">MMolMol1</strain>
        <tissue evidence="7">Muscle</tissue>
    </source>
</reference>
<evidence type="ECO:0000256" key="2">
    <source>
        <dbReference type="ARBA" id="ARBA00023125"/>
    </source>
</evidence>
<dbReference type="GO" id="GO:0042393">
    <property type="term" value="F:histone binding"/>
    <property type="evidence" value="ECO:0007669"/>
    <property type="project" value="InterPro"/>
</dbReference>
<evidence type="ECO:0000259" key="6">
    <source>
        <dbReference type="Pfam" id="PF12347"/>
    </source>
</evidence>